<keyword evidence="5" id="KW-1185">Reference proteome</keyword>
<proteinExistence type="predicted"/>
<accession>A0ABW8YRK3</accession>
<keyword evidence="2" id="KW-0964">Secreted</keyword>
<dbReference type="InterPro" id="IPR001343">
    <property type="entry name" value="Hemolysn_Ca-bd"/>
</dbReference>
<dbReference type="InterPro" id="IPR018511">
    <property type="entry name" value="Hemolysin-typ_Ca-bd_CS"/>
</dbReference>
<dbReference type="RefSeq" id="WP_408078878.1">
    <property type="nucleotide sequence ID" value="NZ_JBELQC010000002.1"/>
</dbReference>
<dbReference type="Proteomes" id="UP001629244">
    <property type="component" value="Unassembled WGS sequence"/>
</dbReference>
<dbReference type="PROSITE" id="PS00330">
    <property type="entry name" value="HEMOLYSIN_CALCIUM"/>
    <property type="match status" value="10"/>
</dbReference>
<reference evidence="4 5" key="1">
    <citation type="submission" date="2024-06" db="EMBL/GenBank/DDBJ databases">
        <authorList>
            <person name="Kaempfer P."/>
            <person name="Viver T."/>
        </authorList>
    </citation>
    <scope>NUCLEOTIDE SEQUENCE [LARGE SCALE GENOMIC DNA]</scope>
    <source>
        <strain evidence="4 5">ST-64</strain>
    </source>
</reference>
<dbReference type="PANTHER" id="PTHR38340:SF1">
    <property type="entry name" value="S-LAYER PROTEIN"/>
    <property type="match status" value="1"/>
</dbReference>
<dbReference type="Pfam" id="PF00353">
    <property type="entry name" value="HemolysinCabind"/>
    <property type="match status" value="14"/>
</dbReference>
<dbReference type="EMBL" id="JBELQC010000002">
    <property type="protein sequence ID" value="MFL9841816.1"/>
    <property type="molecule type" value="Genomic_DNA"/>
</dbReference>
<evidence type="ECO:0008006" key="6">
    <source>
        <dbReference type="Google" id="ProtNLM"/>
    </source>
</evidence>
<gene>
    <name evidence="4" type="ORF">ABS767_12640</name>
</gene>
<dbReference type="Gene3D" id="2.160.20.160">
    <property type="match status" value="1"/>
</dbReference>
<evidence type="ECO:0000256" key="1">
    <source>
        <dbReference type="ARBA" id="ARBA00004613"/>
    </source>
</evidence>
<dbReference type="Gene3D" id="2.150.10.10">
    <property type="entry name" value="Serralysin-like metalloprotease, C-terminal"/>
    <property type="match status" value="8"/>
</dbReference>
<protein>
    <recommendedName>
        <fullName evidence="6">Calcium-binding protein</fullName>
    </recommendedName>
</protein>
<sequence>MGTYNGTPGDDVQNGTTGNDIMNGLGGNDTLRGLAGDDTIDGGDGNDILFGNGGADTINGGAGDDWLTGYDNNPNGQNGIDIVNGGEGNDRIGIYGMASLVAGSQFIGGAGFDTVFFGPGSIWDQYSTLDISNLAITLEAERIESESMIVRMSAAQLAGFTQLAGLFELAESGSFDLTGNRLVSGSIGFSDGNDTVTLAGNTNAELVSLRGRGGDDTLVGGQGADALIGDEGNDRLEGRDGDDGLEGGAGNDTLLGGAGNDNIWDGEGVDRVEGGAGDDTLHITYQAGDIVDGGAGNDYLIIENGSPYVDDVIDFTNGAFIGIERVYAPWSTVIASSAVLNAFQTLEVERVRFTTAGSFAISGDAVRARDWELSAAGNTLDLTAGTFAGGYRVTGLGGNDTVRGSANSDILNGGDGNDTLNGGGGGDELFGGAGIDQVFGGAGDDVIHIGPPGDGTGQDLPGETLGAGEVMDGGEGNDTLFVSGSHYGYSDVVSDISAATMRGIEFLAGHSLSGLRATVAQFSSVQSSTLHGHYLANGGTLDLTGRAFQYYFYLSAAGNTLILAGADNRYIHVVGAGGDDHVVGSDNSDNLQGGGGADWLEGGEGDDVLIGDAGNDRLYGGNGSDYLSGGAGDDIMDAGAGNDILSDDEGNDLLSGGAGDDILNIGSMTTAADRFQGGSGVDRILVNATAAVDISNFQIAADIERAESNVELGVSVTQANQFQAIVAPALRLTNGGTVYLLNGTFTGQTLYLSNAGNAVDLSGTTTGGLSVVGGNGNDLIIGGSGFQTLTGGGGADVIFGGASSDIIDGGASNDSMYGGAGDDTYRASSALDLVFEGVDGGHDRVISTASYYLYANVEDLELAGPAQFGVGNDLANHITGTAGANLLLGGGGDDRIEGGVGADSLFGEAGNDVIDGGIGIDYLVGGAGDDVLDGSYDADALYGEDGDDILYGGIGFVTDILVGGAGDDILYGDSGEQDYDLMDGGSGNDIYYVDTGADLTFEAVGGGTDTVVANIEGPGNGVYLYANVENLILMGETAFGVGNELDNILTGSDASNWLLGGAGNDVIDGGGGNDVLYGQGGADTFVFERGTGGDVIGDFTAGVDRIDLSAFFRSYAQVTANMVEVNGSTGINLGNGDFIVLLGVGRSALDADDFILTPAAGADTMAGYAPVHVSLPLDHIPIF</sequence>
<organism evidence="4 5">
    <name type="scientific">Sphingomonas plantiphila</name>
    <dbReference type="NCBI Taxonomy" id="3163295"/>
    <lineage>
        <taxon>Bacteria</taxon>
        <taxon>Pseudomonadati</taxon>
        <taxon>Pseudomonadota</taxon>
        <taxon>Alphaproteobacteria</taxon>
        <taxon>Sphingomonadales</taxon>
        <taxon>Sphingomonadaceae</taxon>
        <taxon>Sphingomonas</taxon>
    </lineage>
</organism>
<evidence type="ECO:0000256" key="2">
    <source>
        <dbReference type="ARBA" id="ARBA00022525"/>
    </source>
</evidence>
<evidence type="ECO:0000313" key="4">
    <source>
        <dbReference type="EMBL" id="MFL9841816.1"/>
    </source>
</evidence>
<feature type="region of interest" description="Disordered" evidence="3">
    <location>
        <begin position="1"/>
        <end position="21"/>
    </location>
</feature>
<feature type="region of interest" description="Disordered" evidence="3">
    <location>
        <begin position="228"/>
        <end position="258"/>
    </location>
</feature>
<dbReference type="SUPFAM" id="SSF51120">
    <property type="entry name" value="beta-Roll"/>
    <property type="match status" value="7"/>
</dbReference>
<name>A0ABW8YRK3_9SPHN</name>
<dbReference type="InterPro" id="IPR050557">
    <property type="entry name" value="RTX_toxin/Mannuronan_C5-epim"/>
</dbReference>
<dbReference type="PRINTS" id="PR00313">
    <property type="entry name" value="CABNDNGRPT"/>
</dbReference>
<comment type="caution">
    <text evidence="4">The sequence shown here is derived from an EMBL/GenBank/DDBJ whole genome shotgun (WGS) entry which is preliminary data.</text>
</comment>
<feature type="compositionally biased region" description="Basic and acidic residues" evidence="3">
    <location>
        <begin position="232"/>
        <end position="242"/>
    </location>
</feature>
<evidence type="ECO:0000256" key="3">
    <source>
        <dbReference type="SAM" id="MobiDB-lite"/>
    </source>
</evidence>
<dbReference type="InterPro" id="IPR011049">
    <property type="entry name" value="Serralysin-like_metalloprot_C"/>
</dbReference>
<evidence type="ECO:0000313" key="5">
    <source>
        <dbReference type="Proteomes" id="UP001629244"/>
    </source>
</evidence>
<comment type="subcellular location">
    <subcellularLocation>
        <location evidence="1">Secreted</location>
    </subcellularLocation>
</comment>
<dbReference type="PANTHER" id="PTHR38340">
    <property type="entry name" value="S-LAYER PROTEIN"/>
    <property type="match status" value="1"/>
</dbReference>